<accession>A0ABN9XAK2</accession>
<evidence type="ECO:0000259" key="1">
    <source>
        <dbReference type="Pfam" id="PF01408"/>
    </source>
</evidence>
<evidence type="ECO:0000313" key="3">
    <source>
        <dbReference type="Proteomes" id="UP001189429"/>
    </source>
</evidence>
<evidence type="ECO:0000313" key="2">
    <source>
        <dbReference type="EMBL" id="CAK0896565.1"/>
    </source>
</evidence>
<organism evidence="2 3">
    <name type="scientific">Prorocentrum cordatum</name>
    <dbReference type="NCBI Taxonomy" id="2364126"/>
    <lineage>
        <taxon>Eukaryota</taxon>
        <taxon>Sar</taxon>
        <taxon>Alveolata</taxon>
        <taxon>Dinophyceae</taxon>
        <taxon>Prorocentrales</taxon>
        <taxon>Prorocentraceae</taxon>
        <taxon>Prorocentrum</taxon>
    </lineage>
</organism>
<dbReference type="PANTHER" id="PTHR43377:SF1">
    <property type="entry name" value="BILIVERDIN REDUCTASE A"/>
    <property type="match status" value="1"/>
</dbReference>
<keyword evidence="3" id="KW-1185">Reference proteome</keyword>
<reference evidence="2" key="1">
    <citation type="submission" date="2023-10" db="EMBL/GenBank/DDBJ databases">
        <authorList>
            <person name="Chen Y."/>
            <person name="Shah S."/>
            <person name="Dougan E. K."/>
            <person name="Thang M."/>
            <person name="Chan C."/>
        </authorList>
    </citation>
    <scope>NUCLEOTIDE SEQUENCE [LARGE SCALE GENOMIC DNA]</scope>
</reference>
<dbReference type="Proteomes" id="UP001189429">
    <property type="component" value="Unassembled WGS sequence"/>
</dbReference>
<dbReference type="InterPro" id="IPR051450">
    <property type="entry name" value="Gfo/Idh/MocA_Oxidoreductases"/>
</dbReference>
<dbReference type="Gene3D" id="3.40.50.720">
    <property type="entry name" value="NAD(P)-binding Rossmann-like Domain"/>
    <property type="match status" value="1"/>
</dbReference>
<dbReference type="EMBL" id="CAUYUJ010020208">
    <property type="protein sequence ID" value="CAK0896565.1"/>
    <property type="molecule type" value="Genomic_DNA"/>
</dbReference>
<sequence length="189" mass="20871">MDESATKRPRKNPDGSSRARIAVVGAGSWSQGWHLPQLHRNPEAEITAIVDPSVLTWSKYNKNMKPTKELAEYYGVPKFDDIDSFLSSDVATSTHGWRIIASSHSSHHDVGMKAVRAGLHILMEKPMTTDTREAMELVDAVASSDKVFIVNNSANFRPSAIRAHRLVTAGEVGKIDGCKLLHDERARVL</sequence>
<gene>
    <name evidence="2" type="ORF">PCOR1329_LOCUS75009</name>
</gene>
<feature type="domain" description="Gfo/Idh/MocA-like oxidoreductase N-terminal" evidence="1">
    <location>
        <begin position="20"/>
        <end position="151"/>
    </location>
</feature>
<dbReference type="InterPro" id="IPR000683">
    <property type="entry name" value="Gfo/Idh/MocA-like_OxRdtase_N"/>
</dbReference>
<dbReference type="SUPFAM" id="SSF51735">
    <property type="entry name" value="NAD(P)-binding Rossmann-fold domains"/>
    <property type="match status" value="1"/>
</dbReference>
<proteinExistence type="predicted"/>
<name>A0ABN9XAK2_9DINO</name>
<protein>
    <recommendedName>
        <fullName evidence="1">Gfo/Idh/MocA-like oxidoreductase N-terminal domain-containing protein</fullName>
    </recommendedName>
</protein>
<dbReference type="PANTHER" id="PTHR43377">
    <property type="entry name" value="BILIVERDIN REDUCTASE A"/>
    <property type="match status" value="1"/>
</dbReference>
<dbReference type="Pfam" id="PF01408">
    <property type="entry name" value="GFO_IDH_MocA"/>
    <property type="match status" value="1"/>
</dbReference>
<dbReference type="InterPro" id="IPR036291">
    <property type="entry name" value="NAD(P)-bd_dom_sf"/>
</dbReference>
<comment type="caution">
    <text evidence="2">The sequence shown here is derived from an EMBL/GenBank/DDBJ whole genome shotgun (WGS) entry which is preliminary data.</text>
</comment>